<protein>
    <submittedName>
        <fullName evidence="2">Msl8734 protein</fullName>
    </submittedName>
</protein>
<name>Q983B9_RHILO</name>
<evidence type="ECO:0000313" key="3">
    <source>
        <dbReference type="Proteomes" id="UP000000552"/>
    </source>
</evidence>
<dbReference type="KEGG" id="mlo:msl8734"/>
<dbReference type="AlphaFoldDB" id="Q983B9"/>
<reference evidence="2 3" key="1">
    <citation type="journal article" date="2000" name="DNA Res.">
        <title>Complete genome structure of the nitrogen-fixing symbiotic bacterium Mesorhizobium loti.</title>
        <authorList>
            <person name="Kaneko T."/>
            <person name="Nakamura Y."/>
            <person name="Sato S."/>
            <person name="Asamizu E."/>
            <person name="Kato T."/>
            <person name="Sasamoto S."/>
            <person name="Watanabe A."/>
            <person name="Idesawa K."/>
            <person name="Ishikawa A."/>
            <person name="Kawashima K."/>
            <person name="Kimura T."/>
            <person name="Kishida Y."/>
            <person name="Kiyokawa C."/>
            <person name="Kohara M."/>
            <person name="Matsumoto M."/>
            <person name="Matsuno A."/>
            <person name="Mochizuki Y."/>
            <person name="Nakayama S."/>
            <person name="Nakazaki N."/>
            <person name="Shimpo S."/>
            <person name="Sugimoto M."/>
            <person name="Takeuchi C."/>
            <person name="Yamada M."/>
            <person name="Tabata S."/>
        </authorList>
    </citation>
    <scope>NUCLEOTIDE SEQUENCE [LARGE SCALE GENOMIC DNA]</scope>
    <source>
        <strain evidence="3">LMG 29417 / CECT 9101 / MAFF 303099</strain>
    </source>
</reference>
<sequence length="62" mass="6850">MTHRPVPGEHTAWTTASPASSVPLEYGGNVALARDLLRATQRNEEPVLFRYRCAIGGRDIDQ</sequence>
<proteinExistence type="predicted"/>
<dbReference type="HOGENOM" id="CLU_2901135_0_0_5"/>
<organism evidence="2 3">
    <name type="scientific">Mesorhizobium japonicum (strain LMG 29417 / CECT 9101 / MAFF 303099)</name>
    <name type="common">Mesorhizobium loti (strain MAFF 303099)</name>
    <dbReference type="NCBI Taxonomy" id="266835"/>
    <lineage>
        <taxon>Bacteria</taxon>
        <taxon>Pseudomonadati</taxon>
        <taxon>Pseudomonadota</taxon>
        <taxon>Alphaproteobacteria</taxon>
        <taxon>Hyphomicrobiales</taxon>
        <taxon>Phyllobacteriaceae</taxon>
        <taxon>Mesorhizobium</taxon>
    </lineage>
</organism>
<gene>
    <name evidence="2" type="ordered locus">msl8734</name>
</gene>
<accession>Q983B9</accession>
<evidence type="ECO:0000313" key="2">
    <source>
        <dbReference type="EMBL" id="BAB54287.1"/>
    </source>
</evidence>
<evidence type="ECO:0000256" key="1">
    <source>
        <dbReference type="SAM" id="MobiDB-lite"/>
    </source>
</evidence>
<feature type="region of interest" description="Disordered" evidence="1">
    <location>
        <begin position="1"/>
        <end position="20"/>
    </location>
</feature>
<dbReference type="Proteomes" id="UP000000552">
    <property type="component" value="Chromosome"/>
</dbReference>
<dbReference type="EMBL" id="BA000012">
    <property type="protein sequence ID" value="BAB54287.1"/>
    <property type="molecule type" value="Genomic_DNA"/>
</dbReference>